<dbReference type="Gene3D" id="1.10.10.10">
    <property type="entry name" value="Winged helix-like DNA-binding domain superfamily/Winged helix DNA-binding domain"/>
    <property type="match status" value="1"/>
</dbReference>
<evidence type="ECO:0000313" key="5">
    <source>
        <dbReference type="EMBL" id="RNB84874.1"/>
    </source>
</evidence>
<accession>A0A3M8DA13</accession>
<dbReference type="EMBL" id="RHHQ01000016">
    <property type="protein sequence ID" value="RNB84874.1"/>
    <property type="molecule type" value="Genomic_DNA"/>
</dbReference>
<dbReference type="InterPro" id="IPR036390">
    <property type="entry name" value="WH_DNA-bd_sf"/>
</dbReference>
<sequence length="65" mass="7303">MRTPETKTRQVYKTPKGSLFARGSILPSTRELARELGGLRSLIVEVYEQLTAEGYLEGRQGSGYR</sequence>
<comment type="caution">
    <text evidence="5">The sequence shown here is derived from an EMBL/GenBank/DDBJ whole genome shotgun (WGS) entry which is preliminary data.</text>
</comment>
<feature type="domain" description="HTH gntR-type" evidence="4">
    <location>
        <begin position="1"/>
        <end position="65"/>
    </location>
</feature>
<reference evidence="5 6" key="1">
    <citation type="submission" date="2018-10" db="EMBL/GenBank/DDBJ databases">
        <title>Phylogenomics of Brevibacillus.</title>
        <authorList>
            <person name="Dunlap C."/>
        </authorList>
    </citation>
    <scope>NUCLEOTIDE SEQUENCE [LARGE SCALE GENOMIC DNA]</scope>
    <source>
        <strain evidence="5 6">JCM 15716</strain>
    </source>
</reference>
<evidence type="ECO:0000256" key="3">
    <source>
        <dbReference type="ARBA" id="ARBA00023163"/>
    </source>
</evidence>
<dbReference type="RefSeq" id="WP_122919715.1">
    <property type="nucleotide sequence ID" value="NZ_RHHQ01000016.1"/>
</dbReference>
<dbReference type="InterPro" id="IPR000524">
    <property type="entry name" value="Tscrpt_reg_HTH_GntR"/>
</dbReference>
<dbReference type="Proteomes" id="UP000271031">
    <property type="component" value="Unassembled WGS sequence"/>
</dbReference>
<dbReference type="InterPro" id="IPR036388">
    <property type="entry name" value="WH-like_DNA-bd_sf"/>
</dbReference>
<gene>
    <name evidence="5" type="ORF">EDM56_20090</name>
</gene>
<name>A0A3M8DA13_9BACL</name>
<dbReference type="GO" id="GO:0003677">
    <property type="term" value="F:DNA binding"/>
    <property type="evidence" value="ECO:0007669"/>
    <property type="project" value="UniProtKB-KW"/>
</dbReference>
<dbReference type="Pfam" id="PF00392">
    <property type="entry name" value="GntR"/>
    <property type="match status" value="1"/>
</dbReference>
<proteinExistence type="predicted"/>
<dbReference type="AlphaFoldDB" id="A0A3M8DA13"/>
<dbReference type="SUPFAM" id="SSF46785">
    <property type="entry name" value="Winged helix' DNA-binding domain"/>
    <property type="match status" value="1"/>
</dbReference>
<dbReference type="PRINTS" id="PR00035">
    <property type="entry name" value="HTHGNTR"/>
</dbReference>
<dbReference type="OrthoDB" id="9801546at2"/>
<protein>
    <submittedName>
        <fullName evidence="5">GntR family transcriptional regulator</fullName>
    </submittedName>
</protein>
<evidence type="ECO:0000259" key="4">
    <source>
        <dbReference type="PROSITE" id="PS50949"/>
    </source>
</evidence>
<keyword evidence="1" id="KW-0805">Transcription regulation</keyword>
<organism evidence="5 6">
    <name type="scientific">Brevibacillus fluminis</name>
    <dbReference type="NCBI Taxonomy" id="511487"/>
    <lineage>
        <taxon>Bacteria</taxon>
        <taxon>Bacillati</taxon>
        <taxon>Bacillota</taxon>
        <taxon>Bacilli</taxon>
        <taxon>Bacillales</taxon>
        <taxon>Paenibacillaceae</taxon>
        <taxon>Brevibacillus</taxon>
    </lineage>
</organism>
<evidence type="ECO:0000256" key="2">
    <source>
        <dbReference type="ARBA" id="ARBA00023125"/>
    </source>
</evidence>
<keyword evidence="6" id="KW-1185">Reference proteome</keyword>
<dbReference type="GO" id="GO:0003700">
    <property type="term" value="F:DNA-binding transcription factor activity"/>
    <property type="evidence" value="ECO:0007669"/>
    <property type="project" value="InterPro"/>
</dbReference>
<dbReference type="PROSITE" id="PS50949">
    <property type="entry name" value="HTH_GNTR"/>
    <property type="match status" value="1"/>
</dbReference>
<keyword evidence="3" id="KW-0804">Transcription</keyword>
<evidence type="ECO:0000256" key="1">
    <source>
        <dbReference type="ARBA" id="ARBA00023015"/>
    </source>
</evidence>
<keyword evidence="2" id="KW-0238">DNA-binding</keyword>
<evidence type="ECO:0000313" key="6">
    <source>
        <dbReference type="Proteomes" id="UP000271031"/>
    </source>
</evidence>